<name>A0A2P5A4W2_TREOI</name>
<evidence type="ECO:0000313" key="2">
    <source>
        <dbReference type="Proteomes" id="UP000237000"/>
    </source>
</evidence>
<dbReference type="EMBL" id="JXTC01001307">
    <property type="protein sequence ID" value="PON31564.1"/>
    <property type="molecule type" value="Genomic_DNA"/>
</dbReference>
<proteinExistence type="predicted"/>
<organism evidence="1 2">
    <name type="scientific">Trema orientale</name>
    <name type="common">Charcoal tree</name>
    <name type="synonym">Celtis orientalis</name>
    <dbReference type="NCBI Taxonomy" id="63057"/>
    <lineage>
        <taxon>Eukaryota</taxon>
        <taxon>Viridiplantae</taxon>
        <taxon>Streptophyta</taxon>
        <taxon>Embryophyta</taxon>
        <taxon>Tracheophyta</taxon>
        <taxon>Spermatophyta</taxon>
        <taxon>Magnoliopsida</taxon>
        <taxon>eudicotyledons</taxon>
        <taxon>Gunneridae</taxon>
        <taxon>Pentapetalae</taxon>
        <taxon>rosids</taxon>
        <taxon>fabids</taxon>
        <taxon>Rosales</taxon>
        <taxon>Cannabaceae</taxon>
        <taxon>Trema</taxon>
    </lineage>
</organism>
<evidence type="ECO:0000313" key="1">
    <source>
        <dbReference type="EMBL" id="PON31564.1"/>
    </source>
</evidence>
<comment type="caution">
    <text evidence="1">The sequence shown here is derived from an EMBL/GenBank/DDBJ whole genome shotgun (WGS) entry which is preliminary data.</text>
</comment>
<feature type="non-terminal residue" evidence="1">
    <location>
        <position position="1"/>
    </location>
</feature>
<protein>
    <submittedName>
        <fullName evidence="1">Uncharacterized protein</fullName>
    </submittedName>
</protein>
<dbReference type="InParanoid" id="A0A2P5A4W2"/>
<dbReference type="AlphaFoldDB" id="A0A2P5A4W2"/>
<keyword evidence="2" id="KW-1185">Reference proteome</keyword>
<sequence>SGFCIVPKIVSADIDIVRSHAWRLRGVVGTNLPLLEKGKGLYREHRMNWC</sequence>
<accession>A0A2P5A4W2</accession>
<dbReference type="Proteomes" id="UP000237000">
    <property type="component" value="Unassembled WGS sequence"/>
</dbReference>
<reference evidence="2" key="1">
    <citation type="submission" date="2016-06" db="EMBL/GenBank/DDBJ databases">
        <title>Parallel loss of symbiosis genes in relatives of nitrogen-fixing non-legume Parasponia.</title>
        <authorList>
            <person name="Van Velzen R."/>
            <person name="Holmer R."/>
            <person name="Bu F."/>
            <person name="Rutten L."/>
            <person name="Van Zeijl A."/>
            <person name="Liu W."/>
            <person name="Santuari L."/>
            <person name="Cao Q."/>
            <person name="Sharma T."/>
            <person name="Shen D."/>
            <person name="Roswanjaya Y."/>
            <person name="Wardhani T."/>
            <person name="Kalhor M.S."/>
            <person name="Jansen J."/>
            <person name="Van den Hoogen J."/>
            <person name="Gungor B."/>
            <person name="Hartog M."/>
            <person name="Hontelez J."/>
            <person name="Verver J."/>
            <person name="Yang W.-C."/>
            <person name="Schijlen E."/>
            <person name="Repin R."/>
            <person name="Schilthuizen M."/>
            <person name="Schranz E."/>
            <person name="Heidstra R."/>
            <person name="Miyata K."/>
            <person name="Fedorova E."/>
            <person name="Kohlen W."/>
            <person name="Bisseling T."/>
            <person name="Smit S."/>
            <person name="Geurts R."/>
        </authorList>
    </citation>
    <scope>NUCLEOTIDE SEQUENCE [LARGE SCALE GENOMIC DNA]</scope>
    <source>
        <strain evidence="2">cv. RG33-2</strain>
    </source>
</reference>
<gene>
    <name evidence="1" type="ORF">TorRG33x02_357510</name>
</gene>